<keyword evidence="9 11" id="KW-0472">Membrane</keyword>
<evidence type="ECO:0000256" key="7">
    <source>
        <dbReference type="ARBA" id="ARBA00023004"/>
    </source>
</evidence>
<dbReference type="Pfam" id="PF13715">
    <property type="entry name" value="CarbopepD_reg_2"/>
    <property type="match status" value="1"/>
</dbReference>
<dbReference type="Proteomes" id="UP000613030">
    <property type="component" value="Unassembled WGS sequence"/>
</dbReference>
<dbReference type="EMBL" id="JAERRB010000008">
    <property type="protein sequence ID" value="MBL0743723.1"/>
    <property type="molecule type" value="Genomic_DNA"/>
</dbReference>
<evidence type="ECO:0000256" key="12">
    <source>
        <dbReference type="SAM" id="SignalP"/>
    </source>
</evidence>
<dbReference type="PROSITE" id="PS52016">
    <property type="entry name" value="TONB_DEPENDENT_REC_3"/>
    <property type="match status" value="1"/>
</dbReference>
<keyword evidence="3 11" id="KW-1134">Transmembrane beta strand</keyword>
<reference evidence="14 15" key="1">
    <citation type="submission" date="2021-01" db="EMBL/GenBank/DDBJ databases">
        <title>Chryseolinea sp. Jin1 Genome sequencing and assembly.</title>
        <authorList>
            <person name="Kim I."/>
        </authorList>
    </citation>
    <scope>NUCLEOTIDE SEQUENCE [LARGE SCALE GENOMIC DNA]</scope>
    <source>
        <strain evidence="14 15">Jin1</strain>
    </source>
</reference>
<evidence type="ECO:0000256" key="4">
    <source>
        <dbReference type="ARBA" id="ARBA00022496"/>
    </source>
</evidence>
<keyword evidence="8" id="KW-0406">Ion transport</keyword>
<accession>A0ABS1KWP4</accession>
<evidence type="ECO:0000256" key="9">
    <source>
        <dbReference type="ARBA" id="ARBA00023136"/>
    </source>
</evidence>
<keyword evidence="15" id="KW-1185">Reference proteome</keyword>
<keyword evidence="5 11" id="KW-0812">Transmembrane</keyword>
<keyword evidence="2 11" id="KW-0813">Transport</keyword>
<evidence type="ECO:0000256" key="6">
    <source>
        <dbReference type="ARBA" id="ARBA00022729"/>
    </source>
</evidence>
<dbReference type="InterPro" id="IPR023996">
    <property type="entry name" value="TonB-dep_OMP_SusC/RagA"/>
</dbReference>
<evidence type="ECO:0000313" key="15">
    <source>
        <dbReference type="Proteomes" id="UP000613030"/>
    </source>
</evidence>
<evidence type="ECO:0000256" key="11">
    <source>
        <dbReference type="PROSITE-ProRule" id="PRU01360"/>
    </source>
</evidence>
<comment type="similarity">
    <text evidence="11">Belongs to the TonB-dependent receptor family.</text>
</comment>
<evidence type="ECO:0000256" key="2">
    <source>
        <dbReference type="ARBA" id="ARBA00022448"/>
    </source>
</evidence>
<dbReference type="Gene3D" id="2.170.130.10">
    <property type="entry name" value="TonB-dependent receptor, plug domain"/>
    <property type="match status" value="1"/>
</dbReference>
<name>A0ABS1KWP4_9BACT</name>
<comment type="subcellular location">
    <subcellularLocation>
        <location evidence="1 11">Cell outer membrane</location>
        <topology evidence="1 11">Multi-pass membrane protein</topology>
    </subcellularLocation>
</comment>
<dbReference type="InterPro" id="IPR012910">
    <property type="entry name" value="Plug_dom"/>
</dbReference>
<sequence length="1135" mass="123521">MKRFYVRLTRTSLVIVFLLMFSSTYAQERIVTGTVVDTDNLGIPGVNIVKKGTTSGTTTDSDGKFSISAGENDVLIFSFIGSLTQEVVVGARTTIAVTLEADVTQLKEVVVTALGIERDEKSLGYAVSKVKGAEFTKVARENFLTSMQGKVAGVTVNETGGPGSTVSVIIRGAKSLSNDNQPLYVVDGVPLFNSVNNVGGFGSGNSTVDYGNAISDIDPESIENVTVLKGASATALYGSRASNGVILITTKKAKAGSGLKVSMSTNNSFDMPQRFLGVQQQYGGYIITTPEQNGSTVMPSLISPFGVGAELNKGYWATQWNSPVDANGQPVPIELKSYPNNVKNFLNNYGVTSTNSASVSSGGKFLSLRLGLTNMTNKGLIPNSDIKRNNLSLSASAKATEKFTVSTDINFSNSYAKNRPSGDRGTNPLQWAYYTPVYVNIMDLKDYDIGQGNTIKNVVQGDSNNPWMLAYDVNNSFNRYQLYGNVMATYEFTPKLSLMARMMIDKVDEVRESKIGLGYTDEPHNGAYGISNSNNFERNTDALLSYKDNFGDFSVNLSVGGNIRYSKSANVSNSSKPGSGLIIPNLFTLSNIANTALQYSSASYQKAVNSVYGQANLAWKERIYLDLTGRNDWSSTLPAASRSYFYPSASLSVLINEFVAIKNVDLLKVRAGVARTGYDTNPYNLLQVYANAGQWGEALMLSKQSGLLNPNLLPEQITSQEYGVEAKLFGNRVRFDGTVYTMNDRNQIFQVPLAQSSGFGSVNINAGLLQSRGVEIVIGGTPISTNNWTWDVSLNFTKNQTKILELADNIDYVQPWGQANVVNRGYVKGATLPDGTIADGLTGNLYTRKTLRVTDEESPYFGYPIIPGNPLTGSFDDDPELTNSSIYSKVGNYNPKFIMGMQTTLTWKNFSLSATFDWRHGGQFVSQTSRYMNDDMLTAWWASKVVTPGVSGGEASQALRDWVVANAGTLIYPDRVYPIGGPTPETGGFPESDNMAFPGNRDGVFFPGVFGEMGADGRFTLYQENLGNPGTIFEPWGASNPWSVGTYAVYDADYIKLREISLSYNLPASWLKRVKMENAYIGVYSRNIMLWTKSGFGVDPERAFQPSGNGLYQGVERYNVSPWIVPVGFKVGVTF</sequence>
<evidence type="ECO:0000256" key="3">
    <source>
        <dbReference type="ARBA" id="ARBA00022452"/>
    </source>
</evidence>
<evidence type="ECO:0000256" key="5">
    <source>
        <dbReference type="ARBA" id="ARBA00022692"/>
    </source>
</evidence>
<proteinExistence type="inferred from homology"/>
<comment type="caution">
    <text evidence="14">The sequence shown here is derived from an EMBL/GenBank/DDBJ whole genome shotgun (WGS) entry which is preliminary data.</text>
</comment>
<dbReference type="NCBIfam" id="TIGR04056">
    <property type="entry name" value="OMP_RagA_SusC"/>
    <property type="match status" value="1"/>
</dbReference>
<dbReference type="InterPro" id="IPR037066">
    <property type="entry name" value="Plug_dom_sf"/>
</dbReference>
<keyword evidence="6 12" id="KW-0732">Signal</keyword>
<dbReference type="Gene3D" id="2.40.170.20">
    <property type="entry name" value="TonB-dependent receptor, beta-barrel domain"/>
    <property type="match status" value="1"/>
</dbReference>
<dbReference type="InterPro" id="IPR039426">
    <property type="entry name" value="TonB-dep_rcpt-like"/>
</dbReference>
<dbReference type="Pfam" id="PF07715">
    <property type="entry name" value="Plug"/>
    <property type="match status" value="1"/>
</dbReference>
<dbReference type="InterPro" id="IPR023997">
    <property type="entry name" value="TonB-dep_OMP_SusC/RagA_CS"/>
</dbReference>
<dbReference type="RefSeq" id="WP_202013127.1">
    <property type="nucleotide sequence ID" value="NZ_JAERRB010000008.1"/>
</dbReference>
<dbReference type="InterPro" id="IPR036942">
    <property type="entry name" value="Beta-barrel_TonB_sf"/>
</dbReference>
<dbReference type="InterPro" id="IPR008969">
    <property type="entry name" value="CarboxyPept-like_regulatory"/>
</dbReference>
<protein>
    <submittedName>
        <fullName evidence="14">SusC/RagA family TonB-linked outer membrane protein</fullName>
    </submittedName>
</protein>
<evidence type="ECO:0000256" key="8">
    <source>
        <dbReference type="ARBA" id="ARBA00023065"/>
    </source>
</evidence>
<evidence type="ECO:0000256" key="10">
    <source>
        <dbReference type="ARBA" id="ARBA00023237"/>
    </source>
</evidence>
<evidence type="ECO:0000313" key="14">
    <source>
        <dbReference type="EMBL" id="MBL0743723.1"/>
    </source>
</evidence>
<keyword evidence="7" id="KW-0408">Iron</keyword>
<gene>
    <name evidence="14" type="ORF">JI741_21005</name>
</gene>
<dbReference type="SUPFAM" id="SSF49464">
    <property type="entry name" value="Carboxypeptidase regulatory domain-like"/>
    <property type="match status" value="1"/>
</dbReference>
<dbReference type="NCBIfam" id="TIGR04057">
    <property type="entry name" value="SusC_RagA_signa"/>
    <property type="match status" value="1"/>
</dbReference>
<feature type="domain" description="TonB-dependent receptor plug" evidence="13">
    <location>
        <begin position="121"/>
        <end position="245"/>
    </location>
</feature>
<dbReference type="SUPFAM" id="SSF56935">
    <property type="entry name" value="Porins"/>
    <property type="match status" value="1"/>
</dbReference>
<keyword evidence="4" id="KW-0410">Iron transport</keyword>
<dbReference type="PANTHER" id="PTHR32552:SF68">
    <property type="entry name" value="FERRICHROME OUTER MEMBRANE TRANSPORTER_PHAGE RECEPTOR"/>
    <property type="match status" value="1"/>
</dbReference>
<feature type="chain" id="PRO_5045088040" evidence="12">
    <location>
        <begin position="27"/>
        <end position="1135"/>
    </location>
</feature>
<organism evidence="14 15">
    <name type="scientific">Chryseolinea lacunae</name>
    <dbReference type="NCBI Taxonomy" id="2801331"/>
    <lineage>
        <taxon>Bacteria</taxon>
        <taxon>Pseudomonadati</taxon>
        <taxon>Bacteroidota</taxon>
        <taxon>Cytophagia</taxon>
        <taxon>Cytophagales</taxon>
        <taxon>Fulvivirgaceae</taxon>
        <taxon>Chryseolinea</taxon>
    </lineage>
</organism>
<dbReference type="PANTHER" id="PTHR32552">
    <property type="entry name" value="FERRICHROME IRON RECEPTOR-RELATED"/>
    <property type="match status" value="1"/>
</dbReference>
<keyword evidence="10 11" id="KW-0998">Cell outer membrane</keyword>
<evidence type="ECO:0000259" key="13">
    <source>
        <dbReference type="Pfam" id="PF07715"/>
    </source>
</evidence>
<evidence type="ECO:0000256" key="1">
    <source>
        <dbReference type="ARBA" id="ARBA00004571"/>
    </source>
</evidence>
<feature type="signal peptide" evidence="12">
    <location>
        <begin position="1"/>
        <end position="26"/>
    </location>
</feature>